<dbReference type="PANTHER" id="PTHR43718:SF2">
    <property type="entry name" value="LON PROTEASE HOMOLOG, MITOCHONDRIAL"/>
    <property type="match status" value="1"/>
</dbReference>
<sequence length="363" mass="40043">MDTAQLAEISQLEEKVLAANLPSDLLEKAKGMIVRLDRIARLGGNYANDFDATSRYIGWITSLPWQKRSQDVLDLKHAEEVLNKNHYGLSGIKDKILEYLAVLKLTSTTGTNVANGSYGSYESNEKKFNRAPILALIGLVGTGKTTLAYSIAEAMGRKFERIPFGGIGDALFLRGQARAYADAEPGAIIKALARAGTKNPVILLDEIDRVAEEARATIMGVLVELLDPEQNARYTDHYIDYPFDLSEVLFIATGNNTTHISTAVLDRLEPLLMPSYSDEEKIKIGKDYVLPKIMRESNLPPNAISIGDSVWPKVVRPLGFDGGIRTLERTINNMVRKAAREIVSGQAQQIVINEQNVQQFLPA</sequence>
<dbReference type="PANTHER" id="PTHR43718">
    <property type="entry name" value="LON PROTEASE"/>
    <property type="match status" value="1"/>
</dbReference>
<proteinExistence type="predicted"/>
<dbReference type="InterPro" id="IPR003959">
    <property type="entry name" value="ATPase_AAA_core"/>
</dbReference>
<dbReference type="GO" id="GO:0004252">
    <property type="term" value="F:serine-type endopeptidase activity"/>
    <property type="evidence" value="ECO:0007669"/>
    <property type="project" value="InterPro"/>
</dbReference>
<dbReference type="SUPFAM" id="SSF52540">
    <property type="entry name" value="P-loop containing nucleoside triphosphate hydrolases"/>
    <property type="match status" value="1"/>
</dbReference>
<comment type="caution">
    <text evidence="2">The sequence shown here is derived from an EMBL/GenBank/DDBJ whole genome shotgun (WGS) entry which is preliminary data.</text>
</comment>
<dbReference type="GO" id="GO:0051131">
    <property type="term" value="P:chaperone-mediated protein complex assembly"/>
    <property type="evidence" value="ECO:0007669"/>
    <property type="project" value="TreeGrafter"/>
</dbReference>
<dbReference type="InterPro" id="IPR027065">
    <property type="entry name" value="Lon_Prtase"/>
</dbReference>
<dbReference type="GO" id="GO:0004176">
    <property type="term" value="F:ATP-dependent peptidase activity"/>
    <property type="evidence" value="ECO:0007669"/>
    <property type="project" value="InterPro"/>
</dbReference>
<dbReference type="Gene3D" id="1.10.8.60">
    <property type="match status" value="1"/>
</dbReference>
<dbReference type="Gene3D" id="3.40.50.300">
    <property type="entry name" value="P-loop containing nucleotide triphosphate hydrolases"/>
    <property type="match status" value="1"/>
</dbReference>
<reference evidence="2 3" key="1">
    <citation type="journal article" date="2016" name="Nat. Commun.">
        <title>Thousands of microbial genomes shed light on interconnected biogeochemical processes in an aquifer system.</title>
        <authorList>
            <person name="Anantharaman K."/>
            <person name="Brown C.T."/>
            <person name="Hug L.A."/>
            <person name="Sharon I."/>
            <person name="Castelle C.J."/>
            <person name="Probst A.J."/>
            <person name="Thomas B.C."/>
            <person name="Singh A."/>
            <person name="Wilkins M.J."/>
            <person name="Karaoz U."/>
            <person name="Brodie E.L."/>
            <person name="Williams K.H."/>
            <person name="Hubbard S.S."/>
            <person name="Banfield J.F."/>
        </authorList>
    </citation>
    <scope>NUCLEOTIDE SEQUENCE [LARGE SCALE GENOMIC DNA]</scope>
</reference>
<dbReference type="SMART" id="SM00382">
    <property type="entry name" value="AAA"/>
    <property type="match status" value="1"/>
</dbReference>
<dbReference type="Proteomes" id="UP000177871">
    <property type="component" value="Unassembled WGS sequence"/>
</dbReference>
<evidence type="ECO:0000259" key="1">
    <source>
        <dbReference type="SMART" id="SM00382"/>
    </source>
</evidence>
<dbReference type="InterPro" id="IPR027417">
    <property type="entry name" value="P-loop_NTPase"/>
</dbReference>
<dbReference type="GO" id="GO:0007005">
    <property type="term" value="P:mitochondrion organization"/>
    <property type="evidence" value="ECO:0007669"/>
    <property type="project" value="TreeGrafter"/>
</dbReference>
<dbReference type="GO" id="GO:0016887">
    <property type="term" value="F:ATP hydrolysis activity"/>
    <property type="evidence" value="ECO:0007669"/>
    <property type="project" value="InterPro"/>
</dbReference>
<protein>
    <recommendedName>
        <fullName evidence="1">AAA+ ATPase domain-containing protein</fullName>
    </recommendedName>
</protein>
<dbReference type="STRING" id="1798381.A2721_01280"/>
<gene>
    <name evidence="2" type="ORF">A2721_01280</name>
</gene>
<dbReference type="GO" id="GO:0003697">
    <property type="term" value="F:single-stranded DNA binding"/>
    <property type="evidence" value="ECO:0007669"/>
    <property type="project" value="TreeGrafter"/>
</dbReference>
<dbReference type="EMBL" id="MFJK01000003">
    <property type="protein sequence ID" value="OGG19786.1"/>
    <property type="molecule type" value="Genomic_DNA"/>
</dbReference>
<dbReference type="InterPro" id="IPR003593">
    <property type="entry name" value="AAA+_ATPase"/>
</dbReference>
<dbReference type="AlphaFoldDB" id="A0A1F6A594"/>
<evidence type="ECO:0000313" key="3">
    <source>
        <dbReference type="Proteomes" id="UP000177871"/>
    </source>
</evidence>
<accession>A0A1F6A594</accession>
<dbReference type="Pfam" id="PF00004">
    <property type="entry name" value="AAA"/>
    <property type="match status" value="1"/>
</dbReference>
<evidence type="ECO:0000313" key="2">
    <source>
        <dbReference type="EMBL" id="OGG19786.1"/>
    </source>
</evidence>
<name>A0A1F6A594_9BACT</name>
<dbReference type="GO" id="GO:0006515">
    <property type="term" value="P:protein quality control for misfolded or incompletely synthesized proteins"/>
    <property type="evidence" value="ECO:0007669"/>
    <property type="project" value="TreeGrafter"/>
</dbReference>
<dbReference type="Pfam" id="PF22667">
    <property type="entry name" value="Lon_lid"/>
    <property type="match status" value="1"/>
</dbReference>
<feature type="domain" description="AAA+ ATPase" evidence="1">
    <location>
        <begin position="130"/>
        <end position="278"/>
    </location>
</feature>
<organism evidence="2 3">
    <name type="scientific">Candidatus Gottesmanbacteria bacterium RIFCSPHIGHO2_01_FULL_47_48</name>
    <dbReference type="NCBI Taxonomy" id="1798381"/>
    <lineage>
        <taxon>Bacteria</taxon>
        <taxon>Candidatus Gottesmaniibacteriota</taxon>
    </lineage>
</organism>
<dbReference type="InterPro" id="IPR054594">
    <property type="entry name" value="Lon_lid"/>
</dbReference>
<dbReference type="GO" id="GO:0005524">
    <property type="term" value="F:ATP binding"/>
    <property type="evidence" value="ECO:0007669"/>
    <property type="project" value="InterPro"/>
</dbReference>